<evidence type="ECO:0000259" key="2">
    <source>
        <dbReference type="Pfam" id="PF13598"/>
    </source>
</evidence>
<dbReference type="PANTHER" id="PTHR38075">
    <property type="entry name" value="DUF4139 DOMAIN-CONTAINING PROTEIN"/>
    <property type="match status" value="1"/>
</dbReference>
<dbReference type="Proteomes" id="UP000582837">
    <property type="component" value="Unassembled WGS sequence"/>
</dbReference>
<dbReference type="Pfam" id="PF13598">
    <property type="entry name" value="DUF4139"/>
    <property type="match status" value="1"/>
</dbReference>
<evidence type="ECO:0000313" key="3">
    <source>
        <dbReference type="EMBL" id="MBB6070110.1"/>
    </source>
</evidence>
<dbReference type="InterPro" id="IPR037291">
    <property type="entry name" value="DUF4139"/>
</dbReference>
<evidence type="ECO:0000256" key="1">
    <source>
        <dbReference type="SAM" id="SignalP"/>
    </source>
</evidence>
<comment type="caution">
    <text evidence="3">The sequence shown here is derived from an EMBL/GenBank/DDBJ whole genome shotgun (WGS) entry which is preliminary data.</text>
</comment>
<dbReference type="RefSeq" id="WP_170039872.1">
    <property type="nucleotide sequence ID" value="NZ_JABDTL010000002.1"/>
</dbReference>
<accession>A0A841GS90</accession>
<proteinExistence type="predicted"/>
<reference evidence="3 4" key="1">
    <citation type="submission" date="2020-08" db="EMBL/GenBank/DDBJ databases">
        <title>Genomic Encyclopedia of Type Strains, Phase IV (KMG-IV): sequencing the most valuable type-strain genomes for metagenomic binning, comparative biology and taxonomic classification.</title>
        <authorList>
            <person name="Goeker M."/>
        </authorList>
    </citation>
    <scope>NUCLEOTIDE SEQUENCE [LARGE SCALE GENOMIC DNA]</scope>
    <source>
        <strain evidence="3 4">DSM 29007</strain>
    </source>
</reference>
<organism evidence="3 4">
    <name type="scientific">Longimicrobium terrae</name>
    <dbReference type="NCBI Taxonomy" id="1639882"/>
    <lineage>
        <taxon>Bacteria</taxon>
        <taxon>Pseudomonadati</taxon>
        <taxon>Gemmatimonadota</taxon>
        <taxon>Longimicrobiia</taxon>
        <taxon>Longimicrobiales</taxon>
        <taxon>Longimicrobiaceae</taxon>
        <taxon>Longimicrobium</taxon>
    </lineage>
</organism>
<feature type="chain" id="PRO_5032516012" description="DUF4139 domain-containing protein" evidence="1">
    <location>
        <begin position="20"/>
        <end position="475"/>
    </location>
</feature>
<sequence length="475" mass="52071">MTHLRLALAAVLAAVPVAAQTPVISTAADSRDVSLTIYNGGYAVLREQREVPLTTGMNVIRYEDVAQTIQPATVSVSGRNSPIRVREQNYQFDLVSPQAILDKSIGRTVRFRRARPDGGVEVLEGTLLSTGANGTVLRTTDGRLVLNPQGEVEVTELPAGLISRPSLLWMLDSERGGRQTLDVSYLAGGLGWSADYVAVFDSADGRVDLTGWVTLTNGSGTTWREAQLQLMAGDVRRVSSVIQGRVAGANLQREAPAAYSAPAFVEEGFFEYHLYTLQGRTTLANNETKQMTLLTAPGARVRRRLVFDSQRSWNWNAQPGAGVVTTEVKAAIMLTLSNTEANGMGMPLPAGVVRTYKRDARGNIQFLGEDRISHTPRDEDVRLYLGDAFDVVATRRVVEDRTISDRANETVVEITVRNHKDTAADVDVTEHFWGEGRILNSTAESTRVDARTINFAVSVPARGERVITYRLRQTW</sequence>
<feature type="signal peptide" evidence="1">
    <location>
        <begin position="1"/>
        <end position="19"/>
    </location>
</feature>
<protein>
    <recommendedName>
        <fullName evidence="2">DUF4139 domain-containing protein</fullName>
    </recommendedName>
</protein>
<name>A0A841GS90_9BACT</name>
<keyword evidence="1" id="KW-0732">Signal</keyword>
<dbReference type="PANTHER" id="PTHR38075:SF1">
    <property type="entry name" value="DUF4139 DOMAIN-CONTAINING PROTEIN"/>
    <property type="match status" value="1"/>
</dbReference>
<dbReference type="AlphaFoldDB" id="A0A841GS90"/>
<dbReference type="EMBL" id="JACHIA010000003">
    <property type="protein sequence ID" value="MBB6070110.1"/>
    <property type="molecule type" value="Genomic_DNA"/>
</dbReference>
<gene>
    <name evidence="3" type="ORF">HNQ61_001727</name>
</gene>
<feature type="domain" description="DUF4139" evidence="2">
    <location>
        <begin position="181"/>
        <end position="432"/>
    </location>
</feature>
<evidence type="ECO:0000313" key="4">
    <source>
        <dbReference type="Proteomes" id="UP000582837"/>
    </source>
</evidence>
<keyword evidence="4" id="KW-1185">Reference proteome</keyword>